<proteinExistence type="predicted"/>
<sequence>MDEWLKIAQVLEDTWNFPNCIGALYGKHVVIRAPANSGIVYFNYKGTHSVVLLAVVDGKYQFLFVDIGCNGRVADGEIYNQSALPAILEGDAYNIPGSRPLKERMKPVHLLC</sequence>
<keyword evidence="5" id="KW-1185">Reference proteome</keyword>
<reference evidence="4 5" key="1">
    <citation type="submission" date="2023-02" db="EMBL/GenBank/DDBJ databases">
        <title>LHISI_Scaffold_Assembly.</title>
        <authorList>
            <person name="Stuart O.P."/>
            <person name="Cleave R."/>
            <person name="Magrath M.J.L."/>
            <person name="Mikheyev A.S."/>
        </authorList>
    </citation>
    <scope>NUCLEOTIDE SEQUENCE [LARGE SCALE GENOMIC DNA]</scope>
    <source>
        <strain evidence="4">Daus_M_001</strain>
        <tissue evidence="4">Leg muscle</tissue>
    </source>
</reference>
<evidence type="ECO:0000256" key="2">
    <source>
        <dbReference type="ARBA" id="ARBA00022723"/>
    </source>
</evidence>
<comment type="cofactor">
    <cofactor evidence="1">
        <name>a divalent metal cation</name>
        <dbReference type="ChEBI" id="CHEBI:60240"/>
    </cofactor>
</comment>
<name>A0ABQ9GHN7_9NEOP</name>
<dbReference type="InterPro" id="IPR027806">
    <property type="entry name" value="HARBI1_dom"/>
</dbReference>
<evidence type="ECO:0000256" key="1">
    <source>
        <dbReference type="ARBA" id="ARBA00001968"/>
    </source>
</evidence>
<organism evidence="4 5">
    <name type="scientific">Dryococelus australis</name>
    <dbReference type="NCBI Taxonomy" id="614101"/>
    <lineage>
        <taxon>Eukaryota</taxon>
        <taxon>Metazoa</taxon>
        <taxon>Ecdysozoa</taxon>
        <taxon>Arthropoda</taxon>
        <taxon>Hexapoda</taxon>
        <taxon>Insecta</taxon>
        <taxon>Pterygota</taxon>
        <taxon>Neoptera</taxon>
        <taxon>Polyneoptera</taxon>
        <taxon>Phasmatodea</taxon>
        <taxon>Verophasmatodea</taxon>
        <taxon>Anareolatae</taxon>
        <taxon>Phasmatidae</taxon>
        <taxon>Eurycanthinae</taxon>
        <taxon>Dryococelus</taxon>
    </lineage>
</organism>
<dbReference type="EMBL" id="JARBHB010000012">
    <property type="protein sequence ID" value="KAJ8871551.1"/>
    <property type="molecule type" value="Genomic_DNA"/>
</dbReference>
<accession>A0ABQ9GHN7</accession>
<protein>
    <recommendedName>
        <fullName evidence="3">DDE Tnp4 domain-containing protein</fullName>
    </recommendedName>
</protein>
<keyword evidence="2" id="KW-0479">Metal-binding</keyword>
<dbReference type="Pfam" id="PF13359">
    <property type="entry name" value="DDE_Tnp_4"/>
    <property type="match status" value="1"/>
</dbReference>
<feature type="domain" description="DDE Tnp4" evidence="3">
    <location>
        <begin position="25"/>
        <end position="84"/>
    </location>
</feature>
<evidence type="ECO:0000313" key="5">
    <source>
        <dbReference type="Proteomes" id="UP001159363"/>
    </source>
</evidence>
<evidence type="ECO:0000259" key="3">
    <source>
        <dbReference type="Pfam" id="PF13359"/>
    </source>
</evidence>
<evidence type="ECO:0000313" key="4">
    <source>
        <dbReference type="EMBL" id="KAJ8871551.1"/>
    </source>
</evidence>
<comment type="caution">
    <text evidence="4">The sequence shown here is derived from an EMBL/GenBank/DDBJ whole genome shotgun (WGS) entry which is preliminary data.</text>
</comment>
<dbReference type="Proteomes" id="UP001159363">
    <property type="component" value="Chromosome 11"/>
</dbReference>
<gene>
    <name evidence="4" type="ORF">PR048_027875</name>
</gene>